<organism evidence="2 3">
    <name type="scientific">Candidatus Uhrbacteria bacterium CG_4_9_14_3_um_filter_41_35</name>
    <dbReference type="NCBI Taxonomy" id="1975034"/>
    <lineage>
        <taxon>Bacteria</taxon>
        <taxon>Candidatus Uhriibacteriota</taxon>
    </lineage>
</organism>
<name>A0A2M7XEK7_9BACT</name>
<gene>
    <name evidence="2" type="ORF">CO173_03080</name>
</gene>
<sequence>MFSRNNRKFNNPEAVDPNAKTQEIYRLDPEAETVDLSEHPVHSIENQGKISEIPLLSQYIQEHQQLSTQFYAREFKSGDSEGLKRKYRDLENEYYEFYNLVKKILKKNPLPTFTDLSKEELDFNKIIGNQISDQLGREPSDFILVRLDSFKYMASDIRSLLNEMDRQERKVA</sequence>
<evidence type="ECO:0000313" key="2">
    <source>
        <dbReference type="EMBL" id="PJA46317.1"/>
    </source>
</evidence>
<dbReference type="Proteomes" id="UP000231263">
    <property type="component" value="Unassembled WGS sequence"/>
</dbReference>
<proteinExistence type="predicted"/>
<evidence type="ECO:0000256" key="1">
    <source>
        <dbReference type="SAM" id="MobiDB-lite"/>
    </source>
</evidence>
<comment type="caution">
    <text evidence="2">The sequence shown here is derived from an EMBL/GenBank/DDBJ whole genome shotgun (WGS) entry which is preliminary data.</text>
</comment>
<reference evidence="3" key="1">
    <citation type="submission" date="2017-09" db="EMBL/GenBank/DDBJ databases">
        <title>Depth-based differentiation of microbial function through sediment-hosted aquifers and enrichment of novel symbionts in the deep terrestrial subsurface.</title>
        <authorList>
            <person name="Probst A.J."/>
            <person name="Ladd B."/>
            <person name="Jarett J.K."/>
            <person name="Geller-Mcgrath D.E."/>
            <person name="Sieber C.M.K."/>
            <person name="Emerson J.B."/>
            <person name="Anantharaman K."/>
            <person name="Thomas B.C."/>
            <person name="Malmstrom R."/>
            <person name="Stieglmeier M."/>
            <person name="Klingl A."/>
            <person name="Woyke T."/>
            <person name="Ryan C.M."/>
            <person name="Banfield J.F."/>
        </authorList>
    </citation>
    <scope>NUCLEOTIDE SEQUENCE [LARGE SCALE GENOMIC DNA]</scope>
</reference>
<protein>
    <submittedName>
        <fullName evidence="2">Uncharacterized protein</fullName>
    </submittedName>
</protein>
<dbReference type="AlphaFoldDB" id="A0A2M7XEK7"/>
<evidence type="ECO:0000313" key="3">
    <source>
        <dbReference type="Proteomes" id="UP000231263"/>
    </source>
</evidence>
<accession>A0A2M7XEK7</accession>
<feature type="region of interest" description="Disordered" evidence="1">
    <location>
        <begin position="1"/>
        <end position="22"/>
    </location>
</feature>
<dbReference type="EMBL" id="PFWT01000010">
    <property type="protein sequence ID" value="PJA46317.1"/>
    <property type="molecule type" value="Genomic_DNA"/>
</dbReference>